<sequence length="315" mass="35429">MLLPTEILRRCRPGFETLVEITVTGSSRDTLASALTDAFRRIQHVYRSVNFFDPQSELSLLHRTAWHKPVPVSRLCYAIIGRALQLARTFPGSFDPTVATKVTPRSRLLALGLERPPDPAASWKDILLLPRRRIVFLRPLLLDLGGIAKGYAVDAAIRCLRLRVSGALVNAGGDLRCFGSCCWPVLVRDPRRPIRLGLVLQVSNTALATSAYPARCRYPDHHLSRGLWHPETEKAYRGNESVTVLAPRCWIADGLTKVFLLGNAQARALACQWQAKALWIQSGSFGQLHWRWETAPPPSPRQKEHAAPLWRRFFH</sequence>
<comment type="caution">
    <text evidence="11">The sequence shown here is derived from an EMBL/GenBank/DDBJ whole genome shotgun (WGS) entry which is preliminary data.</text>
</comment>
<protein>
    <recommendedName>
        <fullName evidence="3">FAD:protein FMN transferase</fullName>
        <ecNumber evidence="2">2.7.1.180</ecNumber>
    </recommendedName>
    <alternativeName>
        <fullName evidence="9">Flavin transferase</fullName>
    </alternativeName>
</protein>
<keyword evidence="5 11" id="KW-0808">Transferase</keyword>
<keyword evidence="4" id="KW-0285">Flavoprotein</keyword>
<comment type="catalytic activity">
    <reaction evidence="10">
        <text>L-threonyl-[protein] + FAD = FMN-L-threonyl-[protein] + AMP + H(+)</text>
        <dbReference type="Rhea" id="RHEA:36847"/>
        <dbReference type="Rhea" id="RHEA-COMP:11060"/>
        <dbReference type="Rhea" id="RHEA-COMP:11061"/>
        <dbReference type="ChEBI" id="CHEBI:15378"/>
        <dbReference type="ChEBI" id="CHEBI:30013"/>
        <dbReference type="ChEBI" id="CHEBI:57692"/>
        <dbReference type="ChEBI" id="CHEBI:74257"/>
        <dbReference type="ChEBI" id="CHEBI:456215"/>
        <dbReference type="EC" id="2.7.1.180"/>
    </reaction>
</comment>
<keyword evidence="12" id="KW-1185">Reference proteome</keyword>
<evidence type="ECO:0000256" key="8">
    <source>
        <dbReference type="ARBA" id="ARBA00022842"/>
    </source>
</evidence>
<evidence type="ECO:0000313" key="11">
    <source>
        <dbReference type="EMBL" id="CAF0695894.1"/>
    </source>
</evidence>
<reference evidence="11" key="1">
    <citation type="submission" date="2021-02" db="EMBL/GenBank/DDBJ databases">
        <authorList>
            <person name="Cremers G."/>
            <person name="Picone N."/>
        </authorList>
    </citation>
    <scope>NUCLEOTIDE SEQUENCE</scope>
    <source>
        <strain evidence="11">PQ17</strain>
    </source>
</reference>
<name>A0A8J2BMB4_9BACT</name>
<evidence type="ECO:0000256" key="1">
    <source>
        <dbReference type="ARBA" id="ARBA00001946"/>
    </source>
</evidence>
<accession>A0A8J2BMB4</accession>
<evidence type="ECO:0000256" key="6">
    <source>
        <dbReference type="ARBA" id="ARBA00022723"/>
    </source>
</evidence>
<evidence type="ECO:0000256" key="10">
    <source>
        <dbReference type="ARBA" id="ARBA00048540"/>
    </source>
</evidence>
<dbReference type="PANTHER" id="PTHR30040:SF2">
    <property type="entry name" value="FAD:PROTEIN FMN TRANSFERASE"/>
    <property type="match status" value="1"/>
</dbReference>
<dbReference type="InterPro" id="IPR003374">
    <property type="entry name" value="ApbE-like_sf"/>
</dbReference>
<organism evidence="11 12">
    <name type="scientific">Candidatus Methylacidithermus pantelleriae</name>
    <dbReference type="NCBI Taxonomy" id="2744239"/>
    <lineage>
        <taxon>Bacteria</taxon>
        <taxon>Pseudomonadati</taxon>
        <taxon>Verrucomicrobiota</taxon>
        <taxon>Methylacidiphilae</taxon>
        <taxon>Methylacidiphilales</taxon>
        <taxon>Methylacidiphilaceae</taxon>
        <taxon>Candidatus Methylacidithermus</taxon>
    </lineage>
</organism>
<dbReference type="GO" id="GO:0046872">
    <property type="term" value="F:metal ion binding"/>
    <property type="evidence" value="ECO:0007669"/>
    <property type="project" value="UniProtKB-KW"/>
</dbReference>
<proteinExistence type="predicted"/>
<dbReference type="Pfam" id="PF02424">
    <property type="entry name" value="ApbE"/>
    <property type="match status" value="1"/>
</dbReference>
<evidence type="ECO:0000256" key="7">
    <source>
        <dbReference type="ARBA" id="ARBA00022827"/>
    </source>
</evidence>
<keyword evidence="7" id="KW-0274">FAD</keyword>
<dbReference type="Proteomes" id="UP000663859">
    <property type="component" value="Unassembled WGS sequence"/>
</dbReference>
<dbReference type="GO" id="GO:0016740">
    <property type="term" value="F:transferase activity"/>
    <property type="evidence" value="ECO:0007669"/>
    <property type="project" value="UniProtKB-KW"/>
</dbReference>
<dbReference type="EMBL" id="CAJNOB010000012">
    <property type="protein sequence ID" value="CAF0695894.1"/>
    <property type="molecule type" value="Genomic_DNA"/>
</dbReference>
<keyword evidence="6" id="KW-0479">Metal-binding</keyword>
<evidence type="ECO:0000256" key="3">
    <source>
        <dbReference type="ARBA" id="ARBA00016337"/>
    </source>
</evidence>
<dbReference type="SUPFAM" id="SSF143631">
    <property type="entry name" value="ApbE-like"/>
    <property type="match status" value="1"/>
</dbReference>
<keyword evidence="8" id="KW-0460">Magnesium</keyword>
<evidence type="ECO:0000256" key="2">
    <source>
        <dbReference type="ARBA" id="ARBA00011955"/>
    </source>
</evidence>
<dbReference type="AlphaFoldDB" id="A0A8J2BMB4"/>
<dbReference type="PANTHER" id="PTHR30040">
    <property type="entry name" value="THIAMINE BIOSYNTHESIS LIPOPROTEIN APBE"/>
    <property type="match status" value="1"/>
</dbReference>
<evidence type="ECO:0000256" key="5">
    <source>
        <dbReference type="ARBA" id="ARBA00022679"/>
    </source>
</evidence>
<evidence type="ECO:0000256" key="9">
    <source>
        <dbReference type="ARBA" id="ARBA00031306"/>
    </source>
</evidence>
<evidence type="ECO:0000256" key="4">
    <source>
        <dbReference type="ARBA" id="ARBA00022630"/>
    </source>
</evidence>
<dbReference type="Gene3D" id="3.10.520.10">
    <property type="entry name" value="ApbE-like domains"/>
    <property type="match status" value="1"/>
</dbReference>
<evidence type="ECO:0000313" key="12">
    <source>
        <dbReference type="Proteomes" id="UP000663859"/>
    </source>
</evidence>
<dbReference type="InterPro" id="IPR024932">
    <property type="entry name" value="ApbE"/>
</dbReference>
<gene>
    <name evidence="11" type="ORF">MPNT_20047</name>
</gene>
<comment type="cofactor">
    <cofactor evidence="1">
        <name>Mg(2+)</name>
        <dbReference type="ChEBI" id="CHEBI:18420"/>
    </cofactor>
</comment>
<dbReference type="EC" id="2.7.1.180" evidence="2"/>